<proteinExistence type="predicted"/>
<reference evidence="1" key="1">
    <citation type="journal article" date="2014" name="Front. Microbiol.">
        <title>High frequency of phylogenetically diverse reductive dehalogenase-homologous genes in deep subseafloor sedimentary metagenomes.</title>
        <authorList>
            <person name="Kawai M."/>
            <person name="Futagami T."/>
            <person name="Toyoda A."/>
            <person name="Takaki Y."/>
            <person name="Nishi S."/>
            <person name="Hori S."/>
            <person name="Arai W."/>
            <person name="Tsubouchi T."/>
            <person name="Morono Y."/>
            <person name="Uchiyama I."/>
            <person name="Ito T."/>
            <person name="Fujiyama A."/>
            <person name="Inagaki F."/>
            <person name="Takami H."/>
        </authorList>
    </citation>
    <scope>NUCLEOTIDE SEQUENCE</scope>
    <source>
        <strain evidence="1">Expedition CK06-06</strain>
    </source>
</reference>
<feature type="non-terminal residue" evidence="1">
    <location>
        <position position="60"/>
    </location>
</feature>
<comment type="caution">
    <text evidence="1">The sequence shown here is derived from an EMBL/GenBank/DDBJ whole genome shotgun (WGS) entry which is preliminary data.</text>
</comment>
<sequence length="60" mass="6707">MRCWYCGKSEMALAPELGSQWVKCPICGATWTEVPKPPKPMAEETVMAGRVEMGKHIKAR</sequence>
<gene>
    <name evidence="1" type="ORF">S06H3_40151</name>
</gene>
<dbReference type="AlphaFoldDB" id="X1P814"/>
<protein>
    <submittedName>
        <fullName evidence="1">Uncharacterized protein</fullName>
    </submittedName>
</protein>
<name>X1P814_9ZZZZ</name>
<evidence type="ECO:0000313" key="1">
    <source>
        <dbReference type="EMBL" id="GAI35180.1"/>
    </source>
</evidence>
<organism evidence="1">
    <name type="scientific">marine sediment metagenome</name>
    <dbReference type="NCBI Taxonomy" id="412755"/>
    <lineage>
        <taxon>unclassified sequences</taxon>
        <taxon>metagenomes</taxon>
        <taxon>ecological metagenomes</taxon>
    </lineage>
</organism>
<accession>X1P814</accession>
<dbReference type="EMBL" id="BARV01024616">
    <property type="protein sequence ID" value="GAI35180.1"/>
    <property type="molecule type" value="Genomic_DNA"/>
</dbReference>